<keyword evidence="4" id="KW-0808">Transferase</keyword>
<keyword evidence="8" id="KW-0902">Two-component regulatory system</keyword>
<dbReference type="PANTHER" id="PTHR24421:SF10">
    <property type="entry name" value="NITRATE_NITRITE SENSOR PROTEIN NARQ"/>
    <property type="match status" value="1"/>
</dbReference>
<dbReference type="InterPro" id="IPR050482">
    <property type="entry name" value="Sensor_HK_TwoCompSys"/>
</dbReference>
<evidence type="ECO:0000313" key="12">
    <source>
        <dbReference type="EMBL" id="BAC13024.1"/>
    </source>
</evidence>
<accession>Q8CUN9</accession>
<dbReference type="EC" id="2.7.13.3" evidence="2"/>
<feature type="transmembrane region" description="Helical" evidence="10">
    <location>
        <begin position="94"/>
        <end position="111"/>
    </location>
</feature>
<feature type="domain" description="Signal transduction histidine kinase subgroup 3 dimerisation and phosphoacceptor" evidence="11">
    <location>
        <begin position="172"/>
        <end position="229"/>
    </location>
</feature>
<dbReference type="CDD" id="cd16917">
    <property type="entry name" value="HATPase_UhpB-NarQ-NarX-like"/>
    <property type="match status" value="1"/>
</dbReference>
<dbReference type="GO" id="GO:0016020">
    <property type="term" value="C:membrane"/>
    <property type="evidence" value="ECO:0007669"/>
    <property type="project" value="InterPro"/>
</dbReference>
<evidence type="ECO:0000256" key="4">
    <source>
        <dbReference type="ARBA" id="ARBA00022679"/>
    </source>
</evidence>
<dbReference type="Proteomes" id="UP000000822">
    <property type="component" value="Chromosome"/>
</dbReference>
<keyword evidence="10" id="KW-1133">Transmembrane helix</keyword>
<name>Q8CUN9_OCEIH</name>
<dbReference type="Gene3D" id="1.20.5.1930">
    <property type="match status" value="1"/>
</dbReference>
<reference evidence="12 13" key="1">
    <citation type="journal article" date="2001" name="FEMS Microbiol. Lett.">
        <title>Oceanobacillus iheyensis gen. nov., sp. nov., a deep-sea extremely halotolerant and alkaliphilic species isolated from a depth of 1050 m on the Iheya Ridge.</title>
        <authorList>
            <person name="Lu J."/>
            <person name="Nogi Y."/>
            <person name="Takami H."/>
        </authorList>
    </citation>
    <scope>NUCLEOTIDE SEQUENCE [LARGE SCALE GENOMIC DNA]</scope>
    <source>
        <strain evidence="13">DSM 14371 / CIP 107618 / JCM 11309 / KCTC 3954 / HTE831</strain>
    </source>
</reference>
<dbReference type="STRING" id="221109.gene:10733306"/>
<feature type="transmembrane region" description="Helical" evidence="10">
    <location>
        <begin position="6"/>
        <end position="21"/>
    </location>
</feature>
<keyword evidence="13" id="KW-1185">Reference proteome</keyword>
<reference evidence="12 13" key="2">
    <citation type="journal article" date="2002" name="Nucleic Acids Res.">
        <title>Genome sequence of Oceanobacillus iheyensis isolated from the Iheya Ridge and its unexpected adaptive capabilities to extreme environments.</title>
        <authorList>
            <person name="Takami H."/>
            <person name="Takaki Y."/>
            <person name="Uchiyama I."/>
        </authorList>
    </citation>
    <scope>NUCLEOTIDE SEQUENCE [LARGE SCALE GENOMIC DNA]</scope>
    <source>
        <strain evidence="13">DSM 14371 / CIP 107618 / JCM 11309 / KCTC 3954 / HTE831</strain>
    </source>
</reference>
<evidence type="ECO:0000256" key="2">
    <source>
        <dbReference type="ARBA" id="ARBA00012438"/>
    </source>
</evidence>
<feature type="transmembrane region" description="Helical" evidence="10">
    <location>
        <begin position="51"/>
        <end position="82"/>
    </location>
</feature>
<protein>
    <recommendedName>
        <fullName evidence="2">histidine kinase</fullName>
        <ecNumber evidence="2">2.7.13.3</ecNumber>
    </recommendedName>
</protein>
<dbReference type="KEGG" id="oih:OB1068"/>
<dbReference type="RefSeq" id="WP_011065469.1">
    <property type="nucleotide sequence ID" value="NC_004193.1"/>
</dbReference>
<evidence type="ECO:0000256" key="3">
    <source>
        <dbReference type="ARBA" id="ARBA00022553"/>
    </source>
</evidence>
<dbReference type="GO" id="GO:0005524">
    <property type="term" value="F:ATP binding"/>
    <property type="evidence" value="ECO:0007669"/>
    <property type="project" value="UniProtKB-KW"/>
</dbReference>
<keyword evidence="6 12" id="KW-0418">Kinase</keyword>
<dbReference type="PANTHER" id="PTHR24421">
    <property type="entry name" value="NITRATE/NITRITE SENSOR PROTEIN NARX-RELATED"/>
    <property type="match status" value="1"/>
</dbReference>
<evidence type="ECO:0000259" key="11">
    <source>
        <dbReference type="Pfam" id="PF07730"/>
    </source>
</evidence>
<keyword evidence="3" id="KW-0597">Phosphoprotein</keyword>
<evidence type="ECO:0000256" key="5">
    <source>
        <dbReference type="ARBA" id="ARBA00022741"/>
    </source>
</evidence>
<keyword evidence="5" id="KW-0547">Nucleotide-binding</keyword>
<dbReference type="eggNOG" id="COG4585">
    <property type="taxonomic scope" value="Bacteria"/>
</dbReference>
<dbReference type="OrthoDB" id="199946at2"/>
<dbReference type="EMBL" id="BA000028">
    <property type="protein sequence ID" value="BAC13024.1"/>
    <property type="molecule type" value="Genomic_DNA"/>
</dbReference>
<dbReference type="InterPro" id="IPR011712">
    <property type="entry name" value="Sig_transdc_His_kin_sub3_dim/P"/>
</dbReference>
<dbReference type="GO" id="GO:0000155">
    <property type="term" value="F:phosphorelay sensor kinase activity"/>
    <property type="evidence" value="ECO:0007669"/>
    <property type="project" value="InterPro"/>
</dbReference>
<dbReference type="InterPro" id="IPR036890">
    <property type="entry name" value="HATPase_C_sf"/>
</dbReference>
<feature type="transmembrane region" description="Helical" evidence="10">
    <location>
        <begin position="117"/>
        <end position="134"/>
    </location>
</feature>
<keyword evidence="10" id="KW-0812">Transmembrane</keyword>
<sequence length="358" mass="41354">MKVFGLRLGIFLGIWLLLIMVDSEFISYHILICAVALSLFFFLTFKRSVMLLYMLLLLVVFIGAILYTDGILYSIVLLWFLLWDSLHRISIRMYYVLTAIILLGILMIMWIQETYQIGLLISTIAIAISGYFVLKEIHQKEYYRKIYHELLNEYRKLKRMNITLENNARMEERTKIARDMHDTVGHRLTALIMRLELLSMEHPSISLDTLKELASESLEDTRQAVKTLQLDESEGIASVIHLIRKLEAESHITVQFTMKKGVLNVPLSNDKSVILYRIIQEAITNAMRHANSREVNVILSKSADGALTFEISNAIFESKQFELGFGLRNMKERVVEVNGTLNAYKLEKRFIVSGRIPV</sequence>
<evidence type="ECO:0000256" key="10">
    <source>
        <dbReference type="SAM" id="Phobius"/>
    </source>
</evidence>
<dbReference type="Pfam" id="PF07730">
    <property type="entry name" value="HisKA_3"/>
    <property type="match status" value="1"/>
</dbReference>
<organism evidence="12 13">
    <name type="scientific">Oceanobacillus iheyensis (strain DSM 14371 / CIP 107618 / JCM 11309 / KCTC 3954 / HTE831)</name>
    <dbReference type="NCBI Taxonomy" id="221109"/>
    <lineage>
        <taxon>Bacteria</taxon>
        <taxon>Bacillati</taxon>
        <taxon>Bacillota</taxon>
        <taxon>Bacilli</taxon>
        <taxon>Bacillales</taxon>
        <taxon>Bacillaceae</taxon>
        <taxon>Oceanobacillus</taxon>
    </lineage>
</organism>
<dbReference type="PhylomeDB" id="Q8CUN9"/>
<keyword evidence="10" id="KW-0472">Membrane</keyword>
<evidence type="ECO:0000256" key="8">
    <source>
        <dbReference type="ARBA" id="ARBA00023012"/>
    </source>
</evidence>
<evidence type="ECO:0000256" key="7">
    <source>
        <dbReference type="ARBA" id="ARBA00022840"/>
    </source>
</evidence>
<dbReference type="SUPFAM" id="SSF55874">
    <property type="entry name" value="ATPase domain of HSP90 chaperone/DNA topoisomerase II/histidine kinase"/>
    <property type="match status" value="1"/>
</dbReference>
<keyword evidence="9" id="KW-0175">Coiled coil</keyword>
<feature type="transmembrane region" description="Helical" evidence="10">
    <location>
        <begin position="28"/>
        <end position="45"/>
    </location>
</feature>
<feature type="coiled-coil region" evidence="9">
    <location>
        <begin position="147"/>
        <end position="174"/>
    </location>
</feature>
<evidence type="ECO:0000256" key="1">
    <source>
        <dbReference type="ARBA" id="ARBA00000085"/>
    </source>
</evidence>
<dbReference type="Gene3D" id="3.30.565.10">
    <property type="entry name" value="Histidine kinase-like ATPase, C-terminal domain"/>
    <property type="match status" value="1"/>
</dbReference>
<dbReference type="HOGENOM" id="CLU_000445_20_15_9"/>
<dbReference type="GO" id="GO:0046983">
    <property type="term" value="F:protein dimerization activity"/>
    <property type="evidence" value="ECO:0007669"/>
    <property type="project" value="InterPro"/>
</dbReference>
<proteinExistence type="predicted"/>
<gene>
    <name evidence="12" type="ordered locus">OB1068</name>
</gene>
<evidence type="ECO:0000256" key="6">
    <source>
        <dbReference type="ARBA" id="ARBA00022777"/>
    </source>
</evidence>
<dbReference type="AlphaFoldDB" id="Q8CUN9"/>
<comment type="catalytic activity">
    <reaction evidence="1">
        <text>ATP + protein L-histidine = ADP + protein N-phospho-L-histidine.</text>
        <dbReference type="EC" id="2.7.13.3"/>
    </reaction>
</comment>
<keyword evidence="7" id="KW-0067">ATP-binding</keyword>
<evidence type="ECO:0000256" key="9">
    <source>
        <dbReference type="SAM" id="Coils"/>
    </source>
</evidence>
<evidence type="ECO:0000313" key="13">
    <source>
        <dbReference type="Proteomes" id="UP000000822"/>
    </source>
</evidence>